<proteinExistence type="predicted"/>
<organism evidence="3 4">
    <name type="scientific">Ferroglobus placidus (strain DSM 10642 / AEDII12DO)</name>
    <dbReference type="NCBI Taxonomy" id="589924"/>
    <lineage>
        <taxon>Archaea</taxon>
        <taxon>Methanobacteriati</taxon>
        <taxon>Methanobacteriota</taxon>
        <taxon>Archaeoglobi</taxon>
        <taxon>Archaeoglobales</taxon>
        <taxon>Archaeoglobaceae</taxon>
        <taxon>Ferroglobus</taxon>
    </lineage>
</organism>
<dbReference type="CDD" id="cd04673">
    <property type="entry name" value="NUDIX_ADPRase"/>
    <property type="match status" value="1"/>
</dbReference>
<dbReference type="OrthoDB" id="25379at2157"/>
<protein>
    <submittedName>
        <fullName evidence="3">NUDIX hydrolase</fullName>
    </submittedName>
</protein>
<reference evidence="3 4" key="2">
    <citation type="journal article" date="2011" name="Stand. Genomic Sci.">
        <title>Complete genome sequence of Ferroglobus placidus AEDII12DO.</title>
        <authorList>
            <person name="Anderson I."/>
            <person name="Risso C."/>
            <person name="Holmes D."/>
            <person name="Lucas S."/>
            <person name="Copeland A."/>
            <person name="Lapidus A."/>
            <person name="Cheng J.F."/>
            <person name="Bruce D."/>
            <person name="Goodwin L."/>
            <person name="Pitluck S."/>
            <person name="Saunders E."/>
            <person name="Brettin T."/>
            <person name="Detter J.C."/>
            <person name="Han C."/>
            <person name="Tapia R."/>
            <person name="Larimer F."/>
            <person name="Land M."/>
            <person name="Hauser L."/>
            <person name="Woyke T."/>
            <person name="Lovley D."/>
            <person name="Kyrpides N."/>
            <person name="Ivanova N."/>
        </authorList>
    </citation>
    <scope>NUCLEOTIDE SEQUENCE [LARGE SCALE GENOMIC DNA]</scope>
    <source>
        <strain evidence="4">DSM 10642 / AEDII12DO</strain>
    </source>
</reference>
<dbReference type="HOGENOM" id="CLU_037162_20_2_2"/>
<sequence length="154" mass="17447">MREYPKRPVIGVGAVIVEDGKILLVRRANEPNKNMWSIPGGLVRVGESLHEALKREILEEIGVEIEIGDVACVTEEIFLDDDGRIKYHYVIVDFFAKIKSGEIKAGSDAKEVKWIKLDELGEDVVPFVRKLAEKILREEKMIYLPGGRTTLKRC</sequence>
<dbReference type="GO" id="GO:0016787">
    <property type="term" value="F:hydrolase activity"/>
    <property type="evidence" value="ECO:0007669"/>
    <property type="project" value="UniProtKB-KW"/>
</dbReference>
<evidence type="ECO:0000256" key="1">
    <source>
        <dbReference type="ARBA" id="ARBA00022801"/>
    </source>
</evidence>
<dbReference type="PANTHER" id="PTHR43736:SF1">
    <property type="entry name" value="DIHYDRONEOPTERIN TRIPHOSPHATE DIPHOSPHATASE"/>
    <property type="match status" value="1"/>
</dbReference>
<dbReference type="Pfam" id="PF00293">
    <property type="entry name" value="NUDIX"/>
    <property type="match status" value="1"/>
</dbReference>
<reference evidence="4" key="1">
    <citation type="submission" date="2010-02" db="EMBL/GenBank/DDBJ databases">
        <title>Complete sequence of Ferroglobus placidus DSM 10642.</title>
        <authorList>
            <consortium name="US DOE Joint Genome Institute"/>
            <person name="Lucas S."/>
            <person name="Copeland A."/>
            <person name="Lapidus A."/>
            <person name="Cheng J.-F."/>
            <person name="Bruce D."/>
            <person name="Goodwin L."/>
            <person name="Pitluck S."/>
            <person name="Saunders E."/>
            <person name="Brettin T."/>
            <person name="Detter J.C."/>
            <person name="Han C."/>
            <person name="Tapia R."/>
            <person name="Larimer F."/>
            <person name="Land M."/>
            <person name="Hauser L."/>
            <person name="Kyrpides N."/>
            <person name="Ivanova N."/>
            <person name="Holmes D."/>
            <person name="Lovley D."/>
            <person name="Kyrpides N."/>
            <person name="Anderson I.J."/>
            <person name="Woyke T."/>
        </authorList>
    </citation>
    <scope>NUCLEOTIDE SEQUENCE [LARGE SCALE GENOMIC DNA]</scope>
    <source>
        <strain evidence="4">DSM 10642 / AEDII12DO</strain>
    </source>
</reference>
<gene>
    <name evidence="3" type="ordered locus">Ferp_1733</name>
</gene>
<accession>D3RZG4</accession>
<name>D3RZG4_FERPA</name>
<dbReference type="Gene3D" id="3.90.79.10">
    <property type="entry name" value="Nucleoside Triphosphate Pyrophosphohydrolase"/>
    <property type="match status" value="1"/>
</dbReference>
<dbReference type="PANTHER" id="PTHR43736">
    <property type="entry name" value="ADP-RIBOSE PYROPHOSPHATASE"/>
    <property type="match status" value="1"/>
</dbReference>
<dbReference type="InterPro" id="IPR020084">
    <property type="entry name" value="NUDIX_hydrolase_CS"/>
</dbReference>
<feature type="domain" description="Nudix hydrolase" evidence="2">
    <location>
        <begin position="5"/>
        <end position="137"/>
    </location>
</feature>
<dbReference type="EMBL" id="CP001899">
    <property type="protein sequence ID" value="ADC65877.1"/>
    <property type="molecule type" value="Genomic_DNA"/>
</dbReference>
<dbReference type="PROSITE" id="PS51462">
    <property type="entry name" value="NUDIX"/>
    <property type="match status" value="1"/>
</dbReference>
<dbReference type="InterPro" id="IPR015797">
    <property type="entry name" value="NUDIX_hydrolase-like_dom_sf"/>
</dbReference>
<evidence type="ECO:0000313" key="3">
    <source>
        <dbReference type="EMBL" id="ADC65877.1"/>
    </source>
</evidence>
<dbReference type="PRINTS" id="PR00502">
    <property type="entry name" value="NUDIXFAMILY"/>
</dbReference>
<dbReference type="AlphaFoldDB" id="D3RZG4"/>
<evidence type="ECO:0000313" key="4">
    <source>
        <dbReference type="Proteomes" id="UP000002613"/>
    </source>
</evidence>
<dbReference type="SUPFAM" id="SSF55811">
    <property type="entry name" value="Nudix"/>
    <property type="match status" value="1"/>
</dbReference>
<dbReference type="KEGG" id="fpl:Ferp_1733"/>
<dbReference type="Proteomes" id="UP000002613">
    <property type="component" value="Chromosome"/>
</dbReference>
<dbReference type="RefSeq" id="WP_012966216.1">
    <property type="nucleotide sequence ID" value="NC_013849.1"/>
</dbReference>
<dbReference type="eggNOG" id="arCOG01075">
    <property type="taxonomic scope" value="Archaea"/>
</dbReference>
<dbReference type="PROSITE" id="PS00893">
    <property type="entry name" value="NUDIX_BOX"/>
    <property type="match status" value="1"/>
</dbReference>
<dbReference type="PaxDb" id="589924-Ferp_1733"/>
<dbReference type="InterPro" id="IPR000086">
    <property type="entry name" value="NUDIX_hydrolase_dom"/>
</dbReference>
<dbReference type="STRING" id="589924.Ferp_1733"/>
<keyword evidence="1 3" id="KW-0378">Hydrolase</keyword>
<dbReference type="GeneID" id="8779260"/>
<keyword evidence="4" id="KW-1185">Reference proteome</keyword>
<dbReference type="InterPro" id="IPR020476">
    <property type="entry name" value="Nudix_hydrolase"/>
</dbReference>
<evidence type="ECO:0000259" key="2">
    <source>
        <dbReference type="PROSITE" id="PS51462"/>
    </source>
</evidence>